<feature type="transmembrane region" description="Helical" evidence="8">
    <location>
        <begin position="188"/>
        <end position="210"/>
    </location>
</feature>
<evidence type="ECO:0000256" key="3">
    <source>
        <dbReference type="ARBA" id="ARBA00022679"/>
    </source>
</evidence>
<organism evidence="10 11">
    <name type="scientific">Limnospira platensis NIES-46</name>
    <dbReference type="NCBI Taxonomy" id="1236695"/>
    <lineage>
        <taxon>Bacteria</taxon>
        <taxon>Bacillati</taxon>
        <taxon>Cyanobacteriota</taxon>
        <taxon>Cyanophyceae</taxon>
        <taxon>Oscillatoriophycideae</taxon>
        <taxon>Oscillatoriales</taxon>
        <taxon>Sirenicapillariaceae</taxon>
        <taxon>Limnospira</taxon>
    </lineage>
</organism>
<evidence type="ECO:0000256" key="2">
    <source>
        <dbReference type="ARBA" id="ARBA00022475"/>
    </source>
</evidence>
<dbReference type="InterPro" id="IPR045378">
    <property type="entry name" value="LNT_N"/>
</dbReference>
<evidence type="ECO:0000256" key="6">
    <source>
        <dbReference type="ARBA" id="ARBA00023136"/>
    </source>
</evidence>
<feature type="transmembrane region" description="Helical" evidence="8">
    <location>
        <begin position="217"/>
        <end position="238"/>
    </location>
</feature>
<dbReference type="InterPro" id="IPR003010">
    <property type="entry name" value="C-N_Hydrolase"/>
</dbReference>
<evidence type="ECO:0000256" key="1">
    <source>
        <dbReference type="ARBA" id="ARBA00004651"/>
    </source>
</evidence>
<evidence type="ECO:0000256" key="7">
    <source>
        <dbReference type="ARBA" id="ARBA00023315"/>
    </source>
</evidence>
<reference evidence="10 11" key="1">
    <citation type="journal article" date="2019" name="J Genomics">
        <title>The Draft Genome of a Hydrogen-producing Cyanobacterium, Arthrospira platensis NIES-46.</title>
        <authorList>
            <person name="Suzuki S."/>
            <person name="Yamaguchi H."/>
            <person name="Kawachi M."/>
        </authorList>
    </citation>
    <scope>NUCLEOTIDE SEQUENCE [LARGE SCALE GENOMIC DNA]</scope>
    <source>
        <strain evidence="10 11">NIES-46</strain>
    </source>
</reference>
<comment type="catalytic activity">
    <reaction evidence="8">
        <text>N-terminal S-1,2-diacyl-sn-glyceryl-L-cysteinyl-[lipoprotein] + a glycerophospholipid = N-acyl-S-1,2-diacyl-sn-glyceryl-L-cysteinyl-[lipoprotein] + a 2-acyl-sn-glycero-3-phospholipid + H(+)</text>
        <dbReference type="Rhea" id="RHEA:48228"/>
        <dbReference type="Rhea" id="RHEA-COMP:14681"/>
        <dbReference type="Rhea" id="RHEA-COMP:14684"/>
        <dbReference type="ChEBI" id="CHEBI:15378"/>
        <dbReference type="ChEBI" id="CHEBI:136912"/>
        <dbReference type="ChEBI" id="CHEBI:140656"/>
        <dbReference type="ChEBI" id="CHEBI:140657"/>
        <dbReference type="ChEBI" id="CHEBI:140660"/>
        <dbReference type="EC" id="2.3.1.269"/>
    </reaction>
</comment>
<sequence>MKLISVEHFNLKLPANLNLRKVRYISVSLFSGILMGLANEPLRWWLVAWVAFVPLWVMVVEAKRRGRIPWEITASWGVGYYGFSLFWMTGIHPMTSLGVPWLASLAIAIFSWVFITLWGTAIAIVWGWLFAKLMPLNIGAKTALIRILIGTALWCALEAIWSGGPLWWSTLALTQSFGNLVILHLGQISGPNTVVATILVVNGTVAELWLAHKQHKLQLYLIPVGILAIAHLIGLSLYNIPLNSQPENAIRVGIIQGNIPNEIKLNPQGFRQALNGYTRGYLELAARGVDAVLTPETALPFVWNQDDSYHYNYSFYQAILQQGVIAWVGGFGETEGGLTNSLFTINGEGEIIGQYDKTHLVPLGEYIPFDAILGRVINRLSPLEARLVAGEKQQKFETGWGKAIAGICYDSAFADHFRRQVAAGGEFILTASNDAHYATMMLSQHHAQDVMRAIEGDRWTVRATNTGYSGIIDPHGRTLWISGINTYELHDHIIYRRHSQTLYVRWGDWLTLVLVTISAIVIFSNRFLALAIPQNRR</sequence>
<keyword evidence="11" id="KW-1185">Reference proteome</keyword>
<evidence type="ECO:0000313" key="11">
    <source>
        <dbReference type="Proteomes" id="UP000326169"/>
    </source>
</evidence>
<dbReference type="SUPFAM" id="SSF56317">
    <property type="entry name" value="Carbon-nitrogen hydrolase"/>
    <property type="match status" value="1"/>
</dbReference>
<feature type="domain" description="CN hydrolase" evidence="9">
    <location>
        <begin position="250"/>
        <end position="504"/>
    </location>
</feature>
<comment type="function">
    <text evidence="8">Catalyzes the phospholipid dependent N-acylation of the N-terminal cysteine of apolipoprotein, the last step in lipoprotein maturation.</text>
</comment>
<evidence type="ECO:0000313" key="10">
    <source>
        <dbReference type="EMBL" id="GCE95748.1"/>
    </source>
</evidence>
<keyword evidence="5 8" id="KW-1133">Transmembrane helix</keyword>
<dbReference type="EMBL" id="BIMW01000146">
    <property type="protein sequence ID" value="GCE95748.1"/>
    <property type="molecule type" value="Genomic_DNA"/>
</dbReference>
<feature type="transmembrane region" description="Helical" evidence="8">
    <location>
        <begin position="143"/>
        <end position="168"/>
    </location>
</feature>
<accession>A0A5M3TCU4</accession>
<dbReference type="PROSITE" id="PS50263">
    <property type="entry name" value="CN_HYDROLASE"/>
    <property type="match status" value="1"/>
</dbReference>
<evidence type="ECO:0000256" key="8">
    <source>
        <dbReference type="HAMAP-Rule" id="MF_01148"/>
    </source>
</evidence>
<dbReference type="HAMAP" id="MF_01148">
    <property type="entry name" value="Lnt"/>
    <property type="match status" value="1"/>
</dbReference>
<feature type="transmembrane region" description="Helical" evidence="8">
    <location>
        <begin position="101"/>
        <end position="131"/>
    </location>
</feature>
<evidence type="ECO:0000256" key="5">
    <source>
        <dbReference type="ARBA" id="ARBA00022989"/>
    </source>
</evidence>
<dbReference type="GeneID" id="301684589"/>
<dbReference type="NCBIfam" id="TIGR00546">
    <property type="entry name" value="lnt"/>
    <property type="match status" value="1"/>
</dbReference>
<keyword evidence="7 8" id="KW-0012">Acyltransferase</keyword>
<dbReference type="RefSeq" id="WP_043468007.1">
    <property type="nucleotide sequence ID" value="NZ_BIMW01000146.1"/>
</dbReference>
<feature type="transmembrane region" description="Helical" evidence="8">
    <location>
        <begin position="44"/>
        <end position="62"/>
    </location>
</feature>
<evidence type="ECO:0000259" key="9">
    <source>
        <dbReference type="PROSITE" id="PS50263"/>
    </source>
</evidence>
<comment type="subcellular location">
    <subcellularLocation>
        <location evidence="1 8">Cell membrane</location>
        <topology evidence="1 8">Multi-pass membrane protein</topology>
    </subcellularLocation>
</comment>
<comment type="pathway">
    <text evidence="8">Protein modification; lipoprotein biosynthesis (N-acyl transfer).</text>
</comment>
<dbReference type="PANTHER" id="PTHR38686">
    <property type="entry name" value="APOLIPOPROTEIN N-ACYLTRANSFERASE"/>
    <property type="match status" value="1"/>
</dbReference>
<protein>
    <recommendedName>
        <fullName evidence="8">Apolipoprotein N-acyltransferase</fullName>
        <shortName evidence="8">ALP N-acyltransferase</shortName>
        <ecNumber evidence="8">2.3.1.269</ecNumber>
    </recommendedName>
</protein>
<dbReference type="InterPro" id="IPR036526">
    <property type="entry name" value="C-N_Hydrolase_sf"/>
</dbReference>
<name>A0A5M3TCU4_LIMPL</name>
<dbReference type="InterPro" id="IPR004563">
    <property type="entry name" value="Apolipo_AcylTrfase"/>
</dbReference>
<comment type="similarity">
    <text evidence="8">Belongs to the CN hydrolase family. Apolipoprotein N-acyltransferase subfamily.</text>
</comment>
<evidence type="ECO:0000256" key="4">
    <source>
        <dbReference type="ARBA" id="ARBA00022692"/>
    </source>
</evidence>
<gene>
    <name evidence="8" type="primary">lnt</name>
    <name evidence="10" type="ORF">NIES46_38140</name>
</gene>
<proteinExistence type="inferred from homology"/>
<keyword evidence="2 8" id="KW-1003">Cell membrane</keyword>
<dbReference type="CDD" id="cd07571">
    <property type="entry name" value="ALP_N-acyl_transferase"/>
    <property type="match status" value="1"/>
</dbReference>
<dbReference type="Proteomes" id="UP000326169">
    <property type="component" value="Unassembled WGS sequence"/>
</dbReference>
<feature type="transmembrane region" description="Helical" evidence="8">
    <location>
        <begin position="509"/>
        <end position="532"/>
    </location>
</feature>
<dbReference type="Pfam" id="PF00795">
    <property type="entry name" value="CN_hydrolase"/>
    <property type="match status" value="1"/>
</dbReference>
<dbReference type="Gene3D" id="3.60.110.10">
    <property type="entry name" value="Carbon-nitrogen hydrolase"/>
    <property type="match status" value="1"/>
</dbReference>
<dbReference type="Pfam" id="PF20154">
    <property type="entry name" value="LNT_N"/>
    <property type="match status" value="1"/>
</dbReference>
<feature type="transmembrane region" description="Helical" evidence="8">
    <location>
        <begin position="74"/>
        <end position="95"/>
    </location>
</feature>
<dbReference type="PANTHER" id="PTHR38686:SF1">
    <property type="entry name" value="APOLIPOPROTEIN N-ACYLTRANSFERASE"/>
    <property type="match status" value="1"/>
</dbReference>
<keyword evidence="6 8" id="KW-0472">Membrane</keyword>
<keyword evidence="3 8" id="KW-0808">Transferase</keyword>
<comment type="caution">
    <text evidence="10">The sequence shown here is derived from an EMBL/GenBank/DDBJ whole genome shotgun (WGS) entry which is preliminary data.</text>
</comment>
<keyword evidence="4 8" id="KW-0812">Transmembrane</keyword>
<dbReference type="EC" id="2.3.1.269" evidence="8"/>